<dbReference type="Proteomes" id="UP000054558">
    <property type="component" value="Unassembled WGS sequence"/>
</dbReference>
<protein>
    <submittedName>
        <fullName evidence="2">Uncharacterized protein</fullName>
    </submittedName>
</protein>
<feature type="compositionally biased region" description="Basic and acidic residues" evidence="1">
    <location>
        <begin position="1"/>
        <end position="13"/>
    </location>
</feature>
<evidence type="ECO:0000256" key="1">
    <source>
        <dbReference type="SAM" id="MobiDB-lite"/>
    </source>
</evidence>
<name>A0A1Y1IA76_KLENI</name>
<feature type="region of interest" description="Disordered" evidence="1">
    <location>
        <begin position="1"/>
        <end position="54"/>
    </location>
</feature>
<organism evidence="2 3">
    <name type="scientific">Klebsormidium nitens</name>
    <name type="common">Green alga</name>
    <name type="synonym">Ulothrix nitens</name>
    <dbReference type="NCBI Taxonomy" id="105231"/>
    <lineage>
        <taxon>Eukaryota</taxon>
        <taxon>Viridiplantae</taxon>
        <taxon>Streptophyta</taxon>
        <taxon>Klebsormidiophyceae</taxon>
        <taxon>Klebsormidiales</taxon>
        <taxon>Klebsormidiaceae</taxon>
        <taxon>Klebsormidium</taxon>
    </lineage>
</organism>
<sequence>MDSRFSSDARDSARPTQRRKLTIQVDDSSDMECDHQASTSQNSPAGVLRPASTPEAVRIASTWAKGDGEELRTFYEASRRRVLWAFLEAQQAVEIARMIKGSDSEKGGDPRKAGDSMEACRRAETLRAEVVESNDELGRSQQSRSHFCGWSNRWSKSDSKIHSVNK</sequence>
<feature type="region of interest" description="Disordered" evidence="1">
    <location>
        <begin position="132"/>
        <end position="166"/>
    </location>
</feature>
<dbReference type="AlphaFoldDB" id="A0A1Y1IA76"/>
<keyword evidence="3" id="KW-1185">Reference proteome</keyword>
<dbReference type="EMBL" id="DF237193">
    <property type="protein sequence ID" value="GAQ85596.1"/>
    <property type="molecule type" value="Genomic_DNA"/>
</dbReference>
<feature type="compositionally biased region" description="Basic and acidic residues" evidence="1">
    <location>
        <begin position="155"/>
        <end position="166"/>
    </location>
</feature>
<evidence type="ECO:0000313" key="3">
    <source>
        <dbReference type="Proteomes" id="UP000054558"/>
    </source>
</evidence>
<evidence type="ECO:0000313" key="2">
    <source>
        <dbReference type="EMBL" id="GAQ85596.1"/>
    </source>
</evidence>
<gene>
    <name evidence="2" type="ORF">KFL_002440020</name>
</gene>
<reference evidence="2 3" key="1">
    <citation type="journal article" date="2014" name="Nat. Commun.">
        <title>Klebsormidium flaccidum genome reveals primary factors for plant terrestrial adaptation.</title>
        <authorList>
            <person name="Hori K."/>
            <person name="Maruyama F."/>
            <person name="Fujisawa T."/>
            <person name="Togashi T."/>
            <person name="Yamamoto N."/>
            <person name="Seo M."/>
            <person name="Sato S."/>
            <person name="Yamada T."/>
            <person name="Mori H."/>
            <person name="Tajima N."/>
            <person name="Moriyama T."/>
            <person name="Ikeuchi M."/>
            <person name="Watanabe M."/>
            <person name="Wada H."/>
            <person name="Kobayashi K."/>
            <person name="Saito M."/>
            <person name="Masuda T."/>
            <person name="Sasaki-Sekimoto Y."/>
            <person name="Mashiguchi K."/>
            <person name="Awai K."/>
            <person name="Shimojima M."/>
            <person name="Masuda S."/>
            <person name="Iwai M."/>
            <person name="Nobusawa T."/>
            <person name="Narise T."/>
            <person name="Kondo S."/>
            <person name="Saito H."/>
            <person name="Sato R."/>
            <person name="Murakawa M."/>
            <person name="Ihara Y."/>
            <person name="Oshima-Yamada Y."/>
            <person name="Ohtaka K."/>
            <person name="Satoh M."/>
            <person name="Sonobe K."/>
            <person name="Ishii M."/>
            <person name="Ohtani R."/>
            <person name="Kanamori-Sato M."/>
            <person name="Honoki R."/>
            <person name="Miyazaki D."/>
            <person name="Mochizuki H."/>
            <person name="Umetsu J."/>
            <person name="Higashi K."/>
            <person name="Shibata D."/>
            <person name="Kamiya Y."/>
            <person name="Sato N."/>
            <person name="Nakamura Y."/>
            <person name="Tabata S."/>
            <person name="Ida S."/>
            <person name="Kurokawa K."/>
            <person name="Ohta H."/>
        </authorList>
    </citation>
    <scope>NUCLEOTIDE SEQUENCE [LARGE SCALE GENOMIC DNA]</scope>
    <source>
        <strain evidence="2 3">NIES-2285</strain>
    </source>
</reference>
<accession>A0A1Y1IA76</accession>
<proteinExistence type="predicted"/>